<organism evidence="1 2">
    <name type="scientific">Diatrype stigma</name>
    <dbReference type="NCBI Taxonomy" id="117547"/>
    <lineage>
        <taxon>Eukaryota</taxon>
        <taxon>Fungi</taxon>
        <taxon>Dikarya</taxon>
        <taxon>Ascomycota</taxon>
        <taxon>Pezizomycotina</taxon>
        <taxon>Sordariomycetes</taxon>
        <taxon>Xylariomycetidae</taxon>
        <taxon>Xylariales</taxon>
        <taxon>Diatrypaceae</taxon>
        <taxon>Diatrype</taxon>
    </lineage>
</organism>
<name>A0AAN9UTU0_9PEZI</name>
<dbReference type="Proteomes" id="UP001320420">
    <property type="component" value="Unassembled WGS sequence"/>
</dbReference>
<gene>
    <name evidence="1" type="ORF">SLS62_002945</name>
</gene>
<comment type="caution">
    <text evidence="1">The sequence shown here is derived from an EMBL/GenBank/DDBJ whole genome shotgun (WGS) entry which is preliminary data.</text>
</comment>
<keyword evidence="2" id="KW-1185">Reference proteome</keyword>
<dbReference type="AlphaFoldDB" id="A0AAN9UTU0"/>
<evidence type="ECO:0008006" key="3">
    <source>
        <dbReference type="Google" id="ProtNLM"/>
    </source>
</evidence>
<dbReference type="PANTHER" id="PTHR34144">
    <property type="entry name" value="CHROMOSOME 8, WHOLE GENOME SHOTGUN SEQUENCE"/>
    <property type="match status" value="1"/>
</dbReference>
<dbReference type="Pfam" id="PF11735">
    <property type="entry name" value="CAP59_mtransfer"/>
    <property type="match status" value="1"/>
</dbReference>
<protein>
    <recommendedName>
        <fullName evidence="3">Alpha-1,3-mannosyltransferase CMT1</fullName>
    </recommendedName>
</protein>
<dbReference type="InterPro" id="IPR021047">
    <property type="entry name" value="Mannosyltransferase_CMT1"/>
</dbReference>
<proteinExistence type="predicted"/>
<accession>A0AAN9UTU0</accession>
<dbReference type="PANTHER" id="PTHR34144:SF5">
    <property type="entry name" value="ALPHA-1,3-MANNOSYLTRANSFERASE CMT1"/>
    <property type="match status" value="1"/>
</dbReference>
<evidence type="ECO:0000313" key="1">
    <source>
        <dbReference type="EMBL" id="KAK7755130.1"/>
    </source>
</evidence>
<reference evidence="1 2" key="1">
    <citation type="submission" date="2024-02" db="EMBL/GenBank/DDBJ databases">
        <title>De novo assembly and annotation of 12 fungi associated with fruit tree decline syndrome in Ontario, Canada.</title>
        <authorList>
            <person name="Sulman M."/>
            <person name="Ellouze W."/>
            <person name="Ilyukhin E."/>
        </authorList>
    </citation>
    <scope>NUCLEOTIDE SEQUENCE [LARGE SCALE GENOMIC DNA]</scope>
    <source>
        <strain evidence="1 2">M11/M66-122</strain>
    </source>
</reference>
<dbReference type="EMBL" id="JAKJXP020000015">
    <property type="protein sequence ID" value="KAK7755130.1"/>
    <property type="molecule type" value="Genomic_DNA"/>
</dbReference>
<sequence>MRLLPRSSMFQIGLVAFLLILLLYNTRSLFGIDTTTGGASALAPGFSHTVGPSTFRSLVGYVRSVFDPADTTFSRLSCPSVDSVSIRYEHLRDGTESPHLRYFFALDLRQNIEVLARLLSSIVEAAKFLGPTECALSIVEGNSDDGTLEVLAALVPGFTEIGLAYRLQHSSIDPVETLETQGQWGPGATDRARIQKLADLRNVALAPLTDYAHDGAVTYSATSTQAMKPPDGDTTVVFVNDVALCAEDLLELIHQRRTQKADMTCAMDWNFHQWTLSFYDLWIARTLEGNAFARIPGTGPWKVSEKYLFPDEPETRSRYDARLPFQVFSCWNGLVAFTAAPLLGLSRTGEKAAAQEGLEPVRFRSSRKGECFSGEPTLFCKDLWWAGFNRIAVVPSINVEYSNAGSKAVKKQFGYTSQWTTATTTNDDGSDNDGGAELIQWRDQPPDKLWCVNIPVWQDQTYRPWNETLV</sequence>
<evidence type="ECO:0000313" key="2">
    <source>
        <dbReference type="Proteomes" id="UP001320420"/>
    </source>
</evidence>